<accession>A0A1C7N5L7</accession>
<protein>
    <recommendedName>
        <fullName evidence="3">Zinc knuckle domain-containing protein</fullName>
    </recommendedName>
</protein>
<dbReference type="InParanoid" id="A0A1C7N5L7"/>
<comment type="caution">
    <text evidence="1">The sequence shown here is derived from an EMBL/GenBank/DDBJ whole genome shotgun (WGS) entry which is preliminary data.</text>
</comment>
<dbReference type="EMBL" id="LUGH01000511">
    <property type="protein sequence ID" value="OBZ84432.1"/>
    <property type="molecule type" value="Genomic_DNA"/>
</dbReference>
<proteinExistence type="predicted"/>
<reference evidence="1 2" key="1">
    <citation type="submission" date="2016-03" db="EMBL/GenBank/DDBJ databases">
        <title>Choanephora cucurbitarum.</title>
        <authorList>
            <person name="Min B."/>
            <person name="Park H."/>
            <person name="Park J.-H."/>
            <person name="Shin H.-D."/>
            <person name="Choi I.-G."/>
        </authorList>
    </citation>
    <scope>NUCLEOTIDE SEQUENCE [LARGE SCALE GENOMIC DNA]</scope>
    <source>
        <strain evidence="1 2">KUS-F28377</strain>
    </source>
</reference>
<keyword evidence="2" id="KW-1185">Reference proteome</keyword>
<evidence type="ECO:0000313" key="2">
    <source>
        <dbReference type="Proteomes" id="UP000093000"/>
    </source>
</evidence>
<organism evidence="1 2">
    <name type="scientific">Choanephora cucurbitarum</name>
    <dbReference type="NCBI Taxonomy" id="101091"/>
    <lineage>
        <taxon>Eukaryota</taxon>
        <taxon>Fungi</taxon>
        <taxon>Fungi incertae sedis</taxon>
        <taxon>Mucoromycota</taxon>
        <taxon>Mucoromycotina</taxon>
        <taxon>Mucoromycetes</taxon>
        <taxon>Mucorales</taxon>
        <taxon>Mucorineae</taxon>
        <taxon>Choanephoraceae</taxon>
        <taxon>Choanephoroideae</taxon>
        <taxon>Choanephora</taxon>
    </lineage>
</organism>
<name>A0A1C7N5L7_9FUNG</name>
<dbReference type="Proteomes" id="UP000093000">
    <property type="component" value="Unassembled WGS sequence"/>
</dbReference>
<evidence type="ECO:0000313" key="1">
    <source>
        <dbReference type="EMBL" id="OBZ84432.1"/>
    </source>
</evidence>
<sequence>MKVDEQLSAVEVCANCGMEGHLRRTSRLCPFNTQNTRNIARDLIAVPSTRFDCGALMWIGGIKDFWQQ</sequence>
<gene>
    <name evidence="1" type="ORF">A0J61_07519</name>
</gene>
<evidence type="ECO:0008006" key="3">
    <source>
        <dbReference type="Google" id="ProtNLM"/>
    </source>
</evidence>
<dbReference type="AlphaFoldDB" id="A0A1C7N5L7"/>